<evidence type="ECO:0000313" key="1">
    <source>
        <dbReference type="EMBL" id="KAF4670294.1"/>
    </source>
</evidence>
<protein>
    <submittedName>
        <fullName evidence="1">Uncharacterized protein</fullName>
    </submittedName>
</protein>
<comment type="caution">
    <text evidence="1">The sequence shown here is derived from an EMBL/GenBank/DDBJ whole genome shotgun (WGS) entry which is preliminary data.</text>
</comment>
<feature type="non-terminal residue" evidence="1">
    <location>
        <position position="1"/>
    </location>
</feature>
<keyword evidence="2" id="KW-1185">Reference proteome</keyword>
<organism evidence="1 2">
    <name type="scientific">Perkinsus chesapeaki</name>
    <name type="common">Clam parasite</name>
    <name type="synonym">Perkinsus andrewsi</name>
    <dbReference type="NCBI Taxonomy" id="330153"/>
    <lineage>
        <taxon>Eukaryota</taxon>
        <taxon>Sar</taxon>
        <taxon>Alveolata</taxon>
        <taxon>Perkinsozoa</taxon>
        <taxon>Perkinsea</taxon>
        <taxon>Perkinsida</taxon>
        <taxon>Perkinsidae</taxon>
        <taxon>Perkinsus</taxon>
    </lineage>
</organism>
<accession>A0A7J6MFR2</accession>
<name>A0A7J6MFR2_PERCH</name>
<proteinExistence type="predicted"/>
<dbReference type="Proteomes" id="UP000591131">
    <property type="component" value="Unassembled WGS sequence"/>
</dbReference>
<evidence type="ECO:0000313" key="2">
    <source>
        <dbReference type="Proteomes" id="UP000591131"/>
    </source>
</evidence>
<gene>
    <name evidence="1" type="ORF">FOL47_002114</name>
</gene>
<dbReference type="InterPro" id="IPR046628">
    <property type="entry name" value="DUF6740"/>
</dbReference>
<sequence length="246" mass="26605">YFTIEKNSAADIYFHALSGRRLAYINFQFPKGCNDGTADPSRKYCLYAKVNASLTSIDVEVGMTFVDITRPDKVAFLRLSVSLRIEGDGAVLDLSFEASGCAKVLQYGAYGASVSINICISGHGTGSSLLQPDKRTFYGEAAVSVTFVVSLPVAGDIINWTIYAEGKCTAKPHGDITAYGKIGTEVSLKVAGASASVDFNGHSVNNDASKWEYVSNANFEAFVGAWVFKKTWKQHWVLWQAGPAQL</sequence>
<dbReference type="EMBL" id="JAAPAO010000155">
    <property type="protein sequence ID" value="KAF4670294.1"/>
    <property type="molecule type" value="Genomic_DNA"/>
</dbReference>
<reference evidence="1 2" key="1">
    <citation type="submission" date="2020-04" db="EMBL/GenBank/DDBJ databases">
        <title>Perkinsus chesapeaki whole genome sequence.</title>
        <authorList>
            <person name="Bogema D.R."/>
        </authorList>
    </citation>
    <scope>NUCLEOTIDE SEQUENCE [LARGE SCALE GENOMIC DNA]</scope>
    <source>
        <strain evidence="1">ATCC PRA-425</strain>
    </source>
</reference>
<dbReference type="AlphaFoldDB" id="A0A7J6MFR2"/>
<dbReference type="Pfam" id="PF20525">
    <property type="entry name" value="DUF6740"/>
    <property type="match status" value="1"/>
</dbReference>